<dbReference type="RefSeq" id="WP_207903855.1">
    <property type="nucleotide sequence ID" value="NZ_SMAR01000006.1"/>
</dbReference>
<evidence type="ECO:0000313" key="2">
    <source>
        <dbReference type="Proteomes" id="UP000295097"/>
    </source>
</evidence>
<keyword evidence="2" id="KW-1185">Reference proteome</keyword>
<comment type="caution">
    <text evidence="1">The sequence shown here is derived from an EMBL/GenBank/DDBJ whole genome shotgun (WGS) entry which is preliminary data.</text>
</comment>
<dbReference type="Proteomes" id="UP000295097">
    <property type="component" value="Unassembled WGS sequence"/>
</dbReference>
<organism evidence="1 2">
    <name type="scientific">Martelella mediterranea</name>
    <dbReference type="NCBI Taxonomy" id="293089"/>
    <lineage>
        <taxon>Bacteria</taxon>
        <taxon>Pseudomonadati</taxon>
        <taxon>Pseudomonadota</taxon>
        <taxon>Alphaproteobacteria</taxon>
        <taxon>Hyphomicrobiales</taxon>
        <taxon>Aurantimonadaceae</taxon>
        <taxon>Martelella</taxon>
    </lineage>
</organism>
<gene>
    <name evidence="1" type="ORF">EDC90_100696</name>
</gene>
<accession>A0A4R3NVX0</accession>
<proteinExistence type="predicted"/>
<reference evidence="1 2" key="1">
    <citation type="submission" date="2019-03" db="EMBL/GenBank/DDBJ databases">
        <title>Freshwater and sediment microbial communities from various areas in North America, analyzing microbe dynamics in response to fracking.</title>
        <authorList>
            <person name="Lamendella R."/>
        </authorList>
    </citation>
    <scope>NUCLEOTIDE SEQUENCE [LARGE SCALE GENOMIC DNA]</scope>
    <source>
        <strain evidence="1 2">175.2</strain>
    </source>
</reference>
<protein>
    <submittedName>
        <fullName evidence="1">Uncharacterized protein</fullName>
    </submittedName>
</protein>
<name>A0A4R3NVX0_9HYPH</name>
<dbReference type="AlphaFoldDB" id="A0A4R3NVX0"/>
<evidence type="ECO:0000313" key="1">
    <source>
        <dbReference type="EMBL" id="TCT41838.1"/>
    </source>
</evidence>
<dbReference type="EMBL" id="SMAR01000006">
    <property type="protein sequence ID" value="TCT41838.1"/>
    <property type="molecule type" value="Genomic_DNA"/>
</dbReference>
<sequence length="73" mass="8110">MQLRPQFQPTRLENLPVVIVVCATDDNRVNPNAGRETITMIPPFPPFAKPKTVLAIHTPNLLLDNAGIPLRVQ</sequence>